<dbReference type="EMBL" id="VWPK01000009">
    <property type="protein sequence ID" value="KAA5612872.1"/>
    <property type="molecule type" value="Genomic_DNA"/>
</dbReference>
<dbReference type="AlphaFoldDB" id="A0A5M6IX52"/>
<evidence type="ECO:0000259" key="10">
    <source>
        <dbReference type="SMART" id="SM01005"/>
    </source>
</evidence>
<dbReference type="InterPro" id="IPR009006">
    <property type="entry name" value="Ala_racemase/Decarboxylase_C"/>
</dbReference>
<comment type="pathway">
    <text evidence="7">Amino-acid biosynthesis; D-alanine biosynthesis; D-alanine from L-alanine: step 1/1.</text>
</comment>
<dbReference type="Pfam" id="PF00842">
    <property type="entry name" value="Ala_racemase_C"/>
    <property type="match status" value="1"/>
</dbReference>
<evidence type="ECO:0000256" key="3">
    <source>
        <dbReference type="ARBA" id="ARBA00007880"/>
    </source>
</evidence>
<keyword evidence="5 7" id="KW-0663">Pyridoxal phosphate</keyword>
<dbReference type="InterPro" id="IPR020622">
    <property type="entry name" value="Ala_racemase_pyridoxalP-BS"/>
</dbReference>
<dbReference type="RefSeq" id="WP_150040099.1">
    <property type="nucleotide sequence ID" value="NZ_OW485601.1"/>
</dbReference>
<feature type="modified residue" description="N6-(pyridoxal phosphate)lysine" evidence="7 8">
    <location>
        <position position="41"/>
    </location>
</feature>
<evidence type="ECO:0000256" key="9">
    <source>
        <dbReference type="PIRSR" id="PIRSR600821-52"/>
    </source>
</evidence>
<comment type="function">
    <text evidence="7">Catalyzes the interconversion of L-alanine and D-alanine. May also act on other amino acids.</text>
</comment>
<protein>
    <recommendedName>
        <fullName evidence="4 7">Alanine racemase</fullName>
        <ecNumber evidence="4 7">5.1.1.1</ecNumber>
    </recommendedName>
</protein>
<dbReference type="HAMAP" id="MF_01201">
    <property type="entry name" value="Ala_racemase"/>
    <property type="match status" value="1"/>
</dbReference>
<organism evidence="11 12">
    <name type="scientific">Rhodovastum atsumiense</name>
    <dbReference type="NCBI Taxonomy" id="504468"/>
    <lineage>
        <taxon>Bacteria</taxon>
        <taxon>Pseudomonadati</taxon>
        <taxon>Pseudomonadota</taxon>
        <taxon>Alphaproteobacteria</taxon>
        <taxon>Acetobacterales</taxon>
        <taxon>Acetobacteraceae</taxon>
        <taxon>Rhodovastum</taxon>
    </lineage>
</organism>
<proteinExistence type="inferred from homology"/>
<evidence type="ECO:0000256" key="2">
    <source>
        <dbReference type="ARBA" id="ARBA00001933"/>
    </source>
</evidence>
<dbReference type="Gene3D" id="3.20.20.10">
    <property type="entry name" value="Alanine racemase"/>
    <property type="match status" value="1"/>
</dbReference>
<keyword evidence="6 7" id="KW-0413">Isomerase</keyword>
<dbReference type="PRINTS" id="PR00992">
    <property type="entry name" value="ALARACEMASE"/>
</dbReference>
<evidence type="ECO:0000256" key="7">
    <source>
        <dbReference type="HAMAP-Rule" id="MF_01201"/>
    </source>
</evidence>
<dbReference type="GO" id="GO:0008784">
    <property type="term" value="F:alanine racemase activity"/>
    <property type="evidence" value="ECO:0007669"/>
    <property type="project" value="UniProtKB-UniRule"/>
</dbReference>
<dbReference type="Proteomes" id="UP000325255">
    <property type="component" value="Unassembled WGS sequence"/>
</dbReference>
<dbReference type="Gene3D" id="2.40.37.10">
    <property type="entry name" value="Lyase, Ornithine Decarboxylase, Chain A, domain 1"/>
    <property type="match status" value="1"/>
</dbReference>
<reference evidence="11 12" key="1">
    <citation type="submission" date="2019-09" db="EMBL/GenBank/DDBJ databases">
        <title>Genome sequence of Rhodovastum atsumiense, a diverse member of the Acetobacteraceae family of non-sulfur purple photosynthetic bacteria.</title>
        <authorList>
            <person name="Meyer T."/>
            <person name="Kyndt J."/>
        </authorList>
    </citation>
    <scope>NUCLEOTIDE SEQUENCE [LARGE SCALE GENOMIC DNA]</scope>
    <source>
        <strain evidence="11 12">DSM 21279</strain>
    </source>
</reference>
<comment type="catalytic activity">
    <reaction evidence="1 7">
        <text>L-alanine = D-alanine</text>
        <dbReference type="Rhea" id="RHEA:20249"/>
        <dbReference type="ChEBI" id="CHEBI:57416"/>
        <dbReference type="ChEBI" id="CHEBI:57972"/>
        <dbReference type="EC" id="5.1.1.1"/>
    </reaction>
</comment>
<feature type="binding site" evidence="7 9">
    <location>
        <position position="310"/>
    </location>
    <ligand>
        <name>substrate</name>
    </ligand>
</feature>
<dbReference type="PANTHER" id="PTHR30511">
    <property type="entry name" value="ALANINE RACEMASE"/>
    <property type="match status" value="1"/>
</dbReference>
<sequence>MTDFSYARGAAVLTIDLGAVQANWRSLRDRLHGAACGAVLKADAYGLGAARIAQALAAAGCRHFVTAHLDEAIALRPHVPAAAEVFVLHGPPPGLAAEFLAHDLTPVLNSLSQIEAWTTLAREEARRLPAVLQVDTGMSRLGLSPAELVRLAEEPSRLEGVAVRAVMSHLACAERPDHPMNAAQLARFATLRRQLPAAPASLAASSGIFLGPDYHFDIVRPGSALYGIAPVAGQPNPLRQAVRLDAPIQQTRRIAAGESVGYGATWHAPAPARIATVPAGYADGYLRSLGNRAHGYVGGIAVPLVGMVSMDMATFDVSAVPEAALGPDASIELIGPHQTLDALAQRAGTIGYEILTSLGSRYQRRYLDAPAAAPTTSSKQDVFA</sequence>
<dbReference type="SUPFAM" id="SSF51419">
    <property type="entry name" value="PLP-binding barrel"/>
    <property type="match status" value="1"/>
</dbReference>
<feature type="binding site" evidence="7 9">
    <location>
        <position position="140"/>
    </location>
    <ligand>
        <name>substrate</name>
    </ligand>
</feature>
<dbReference type="PANTHER" id="PTHR30511:SF0">
    <property type="entry name" value="ALANINE RACEMASE, CATABOLIC-RELATED"/>
    <property type="match status" value="1"/>
</dbReference>
<dbReference type="OrthoDB" id="9813814at2"/>
<evidence type="ECO:0000256" key="4">
    <source>
        <dbReference type="ARBA" id="ARBA00013089"/>
    </source>
</evidence>
<dbReference type="GO" id="GO:0030170">
    <property type="term" value="F:pyridoxal phosphate binding"/>
    <property type="evidence" value="ECO:0007669"/>
    <property type="project" value="UniProtKB-UniRule"/>
</dbReference>
<feature type="active site" description="Proton acceptor; specific for D-alanine" evidence="7">
    <location>
        <position position="41"/>
    </location>
</feature>
<feature type="domain" description="Alanine racemase C-terminal" evidence="10">
    <location>
        <begin position="241"/>
        <end position="367"/>
    </location>
</feature>
<comment type="similarity">
    <text evidence="3 7">Belongs to the alanine racemase family.</text>
</comment>
<dbReference type="UniPathway" id="UPA00042">
    <property type="reaction ID" value="UER00497"/>
</dbReference>
<dbReference type="PROSITE" id="PS00395">
    <property type="entry name" value="ALANINE_RACEMASE"/>
    <property type="match status" value="1"/>
</dbReference>
<dbReference type="CDD" id="cd00430">
    <property type="entry name" value="PLPDE_III_AR"/>
    <property type="match status" value="1"/>
</dbReference>
<name>A0A5M6IX52_9PROT</name>
<evidence type="ECO:0000256" key="5">
    <source>
        <dbReference type="ARBA" id="ARBA00022898"/>
    </source>
</evidence>
<dbReference type="InterPro" id="IPR001608">
    <property type="entry name" value="Ala_racemase_N"/>
</dbReference>
<dbReference type="EC" id="5.1.1.1" evidence="4 7"/>
<dbReference type="InterPro" id="IPR029066">
    <property type="entry name" value="PLP-binding_barrel"/>
</dbReference>
<keyword evidence="12" id="KW-1185">Reference proteome</keyword>
<dbReference type="NCBIfam" id="TIGR00492">
    <property type="entry name" value="alr"/>
    <property type="match status" value="1"/>
</dbReference>
<dbReference type="GO" id="GO:0030632">
    <property type="term" value="P:D-alanine biosynthetic process"/>
    <property type="evidence" value="ECO:0007669"/>
    <property type="project" value="UniProtKB-UniRule"/>
</dbReference>
<dbReference type="SMART" id="SM01005">
    <property type="entry name" value="Ala_racemase_C"/>
    <property type="match status" value="1"/>
</dbReference>
<feature type="active site" description="Proton acceptor; specific for L-alanine" evidence="7">
    <location>
        <position position="262"/>
    </location>
</feature>
<comment type="caution">
    <text evidence="11">The sequence shown here is derived from an EMBL/GenBank/DDBJ whole genome shotgun (WGS) entry which is preliminary data.</text>
</comment>
<evidence type="ECO:0000256" key="1">
    <source>
        <dbReference type="ARBA" id="ARBA00000316"/>
    </source>
</evidence>
<dbReference type="GO" id="GO:0005829">
    <property type="term" value="C:cytosol"/>
    <property type="evidence" value="ECO:0007669"/>
    <property type="project" value="TreeGrafter"/>
</dbReference>
<gene>
    <name evidence="11" type="primary">alr</name>
    <name evidence="11" type="ORF">F1189_07465</name>
</gene>
<evidence type="ECO:0000313" key="11">
    <source>
        <dbReference type="EMBL" id="KAA5612872.1"/>
    </source>
</evidence>
<comment type="cofactor">
    <cofactor evidence="2 7 8">
        <name>pyridoxal 5'-phosphate</name>
        <dbReference type="ChEBI" id="CHEBI:597326"/>
    </cofactor>
</comment>
<dbReference type="SUPFAM" id="SSF50621">
    <property type="entry name" value="Alanine racemase C-terminal domain-like"/>
    <property type="match status" value="1"/>
</dbReference>
<accession>A0A5M6IX52</accession>
<dbReference type="InterPro" id="IPR011079">
    <property type="entry name" value="Ala_racemase_C"/>
</dbReference>
<evidence type="ECO:0000256" key="6">
    <source>
        <dbReference type="ARBA" id="ARBA00023235"/>
    </source>
</evidence>
<dbReference type="InterPro" id="IPR000821">
    <property type="entry name" value="Ala_racemase"/>
</dbReference>
<evidence type="ECO:0000256" key="8">
    <source>
        <dbReference type="PIRSR" id="PIRSR600821-50"/>
    </source>
</evidence>
<evidence type="ECO:0000313" key="12">
    <source>
        <dbReference type="Proteomes" id="UP000325255"/>
    </source>
</evidence>
<dbReference type="Pfam" id="PF01168">
    <property type="entry name" value="Ala_racemase_N"/>
    <property type="match status" value="1"/>
</dbReference>